<feature type="region of interest" description="Disordered" evidence="6">
    <location>
        <begin position="190"/>
        <end position="213"/>
    </location>
</feature>
<dbReference type="Pfam" id="PF04347">
    <property type="entry name" value="FliO"/>
    <property type="match status" value="1"/>
</dbReference>
<keyword evidence="9" id="KW-1185">Reference proteome</keyword>
<evidence type="ECO:0000256" key="3">
    <source>
        <dbReference type="ARBA" id="ARBA00022692"/>
    </source>
</evidence>
<accession>A0ABM8V055</accession>
<proteinExistence type="predicted"/>
<evidence type="ECO:0000256" key="5">
    <source>
        <dbReference type="ARBA" id="ARBA00023136"/>
    </source>
</evidence>
<dbReference type="Proteomes" id="UP000681526">
    <property type="component" value="Unassembled WGS sequence"/>
</dbReference>
<comment type="caution">
    <text evidence="8">The sequence shown here is derived from an EMBL/GenBank/DDBJ whole genome shotgun (WGS) entry which is preliminary data.</text>
</comment>
<evidence type="ECO:0000256" key="1">
    <source>
        <dbReference type="ARBA" id="ARBA00004236"/>
    </source>
</evidence>
<evidence type="ECO:0000256" key="4">
    <source>
        <dbReference type="ARBA" id="ARBA00022989"/>
    </source>
</evidence>
<dbReference type="EMBL" id="CAJRAY010000006">
    <property type="protein sequence ID" value="CAG5077832.1"/>
    <property type="molecule type" value="Genomic_DNA"/>
</dbReference>
<name>A0ABM8V055_THEXY</name>
<feature type="transmembrane region" description="Helical" evidence="7">
    <location>
        <begin position="53"/>
        <end position="77"/>
    </location>
</feature>
<gene>
    <name evidence="8" type="primary">txxe 667-fliZ</name>
    <name evidence="8" type="ORF">TXXE_01830</name>
</gene>
<sequence>MGEAMRIRPYIAALSPAAAAILHPAAAFGTSLEDGLPGEENAPPDIPDGMDAIGSAVWMIVALVIVIVLIVFTLRFLSSRARTWGQNRSLRSLGGIALGQNKSLQVIEVGGKLYLLGVGENVTLIDRIDDAEEAGRLIAVLENPASQPMGVPLIGEWLNRLRGGRRTPESDNSWNVSEFEAMLRSNLERQAGRKQQFESLVNDSQSKDRLMDE</sequence>
<dbReference type="InterPro" id="IPR022781">
    <property type="entry name" value="Flagellar_biosynth_FliO"/>
</dbReference>
<reference evidence="8 9" key="1">
    <citation type="submission" date="2021-04" db="EMBL/GenBank/DDBJ databases">
        <authorList>
            <person name="Rakotoarivonina H."/>
        </authorList>
    </citation>
    <scope>NUCLEOTIDE SEQUENCE [LARGE SCALE GENOMIC DNA]</scope>
    <source>
        <strain evidence="8 9">XE</strain>
    </source>
</reference>
<keyword evidence="8" id="KW-0969">Cilium</keyword>
<evidence type="ECO:0000313" key="9">
    <source>
        <dbReference type="Proteomes" id="UP000681526"/>
    </source>
</evidence>
<keyword evidence="2" id="KW-1003">Cell membrane</keyword>
<evidence type="ECO:0000256" key="2">
    <source>
        <dbReference type="ARBA" id="ARBA00022475"/>
    </source>
</evidence>
<organism evidence="8 9">
    <name type="scientific">Thermobacillus xylanilyticus</name>
    <dbReference type="NCBI Taxonomy" id="76633"/>
    <lineage>
        <taxon>Bacteria</taxon>
        <taxon>Bacillati</taxon>
        <taxon>Bacillota</taxon>
        <taxon>Bacilli</taxon>
        <taxon>Bacillales</taxon>
        <taxon>Paenibacillaceae</taxon>
        <taxon>Thermobacillus</taxon>
    </lineage>
</organism>
<evidence type="ECO:0000256" key="7">
    <source>
        <dbReference type="SAM" id="Phobius"/>
    </source>
</evidence>
<evidence type="ECO:0000256" key="6">
    <source>
        <dbReference type="SAM" id="MobiDB-lite"/>
    </source>
</evidence>
<keyword evidence="5 7" id="KW-0472">Membrane</keyword>
<comment type="subcellular location">
    <subcellularLocation>
        <location evidence="1">Cell membrane</location>
    </subcellularLocation>
</comment>
<keyword evidence="8" id="KW-0282">Flagellum</keyword>
<evidence type="ECO:0000313" key="8">
    <source>
        <dbReference type="EMBL" id="CAG5077832.1"/>
    </source>
</evidence>
<protein>
    <submittedName>
        <fullName evidence="8">Flagellar biosynthetic protein fliZ</fullName>
    </submittedName>
</protein>
<keyword evidence="8" id="KW-0966">Cell projection</keyword>
<keyword evidence="3 7" id="KW-0812">Transmembrane</keyword>
<keyword evidence="4 7" id="KW-1133">Transmembrane helix</keyword>